<dbReference type="OrthoDB" id="10522825at2759"/>
<dbReference type="HOGENOM" id="CLU_2596561_0_0_1"/>
<gene>
    <name evidence="1" type="ORF">K443DRAFT_107511</name>
</gene>
<proteinExistence type="predicted"/>
<reference evidence="2" key="2">
    <citation type="submission" date="2015-01" db="EMBL/GenBank/DDBJ databases">
        <title>Evolutionary Origins and Diversification of the Mycorrhizal Mutualists.</title>
        <authorList>
            <consortium name="DOE Joint Genome Institute"/>
            <consortium name="Mycorrhizal Genomics Consortium"/>
            <person name="Kohler A."/>
            <person name="Kuo A."/>
            <person name="Nagy L.G."/>
            <person name="Floudas D."/>
            <person name="Copeland A."/>
            <person name="Barry K.W."/>
            <person name="Cichocki N."/>
            <person name="Veneault-Fourrey C."/>
            <person name="LaButti K."/>
            <person name="Lindquist E.A."/>
            <person name="Lipzen A."/>
            <person name="Lundell T."/>
            <person name="Morin E."/>
            <person name="Murat C."/>
            <person name="Riley R."/>
            <person name="Ohm R."/>
            <person name="Sun H."/>
            <person name="Tunlid A."/>
            <person name="Henrissat B."/>
            <person name="Grigoriev I.V."/>
            <person name="Hibbett D.S."/>
            <person name="Martin F."/>
        </authorList>
    </citation>
    <scope>NUCLEOTIDE SEQUENCE [LARGE SCALE GENOMIC DNA]</scope>
    <source>
        <strain evidence="2">LaAM-08-1</strain>
    </source>
</reference>
<dbReference type="Proteomes" id="UP000054477">
    <property type="component" value="Unassembled WGS sequence"/>
</dbReference>
<accession>A0A0C9XF18</accession>
<reference evidence="1 2" key="1">
    <citation type="submission" date="2014-04" db="EMBL/GenBank/DDBJ databases">
        <authorList>
            <consortium name="DOE Joint Genome Institute"/>
            <person name="Kuo A."/>
            <person name="Kohler A."/>
            <person name="Nagy L.G."/>
            <person name="Floudas D."/>
            <person name="Copeland A."/>
            <person name="Barry K.W."/>
            <person name="Cichocki N."/>
            <person name="Veneault-Fourrey C."/>
            <person name="LaButti K."/>
            <person name="Lindquist E.A."/>
            <person name="Lipzen A."/>
            <person name="Lundell T."/>
            <person name="Morin E."/>
            <person name="Murat C."/>
            <person name="Sun H."/>
            <person name="Tunlid A."/>
            <person name="Henrissat B."/>
            <person name="Grigoriev I.V."/>
            <person name="Hibbett D.S."/>
            <person name="Martin F."/>
            <person name="Nordberg H.P."/>
            <person name="Cantor M.N."/>
            <person name="Hua S.X."/>
        </authorList>
    </citation>
    <scope>NUCLEOTIDE SEQUENCE [LARGE SCALE GENOMIC DNA]</scope>
    <source>
        <strain evidence="1 2">LaAM-08-1</strain>
    </source>
</reference>
<sequence>LLTRIVERVVSITGTERQLELLKELLSVFIWRFMALSKMFSPLSYGVPLGPSPLGRSLKKVKNVQGLRFLDSEHVRRCPL</sequence>
<organism evidence="1 2">
    <name type="scientific">Laccaria amethystina LaAM-08-1</name>
    <dbReference type="NCBI Taxonomy" id="1095629"/>
    <lineage>
        <taxon>Eukaryota</taxon>
        <taxon>Fungi</taxon>
        <taxon>Dikarya</taxon>
        <taxon>Basidiomycota</taxon>
        <taxon>Agaricomycotina</taxon>
        <taxon>Agaricomycetes</taxon>
        <taxon>Agaricomycetidae</taxon>
        <taxon>Agaricales</taxon>
        <taxon>Agaricineae</taxon>
        <taxon>Hydnangiaceae</taxon>
        <taxon>Laccaria</taxon>
    </lineage>
</organism>
<evidence type="ECO:0000313" key="1">
    <source>
        <dbReference type="EMBL" id="KIJ96281.1"/>
    </source>
</evidence>
<protein>
    <submittedName>
        <fullName evidence="1">Uncharacterized protein</fullName>
    </submittedName>
</protein>
<evidence type="ECO:0000313" key="2">
    <source>
        <dbReference type="Proteomes" id="UP000054477"/>
    </source>
</evidence>
<dbReference type="EMBL" id="KN838727">
    <property type="protein sequence ID" value="KIJ96281.1"/>
    <property type="molecule type" value="Genomic_DNA"/>
</dbReference>
<feature type="non-terminal residue" evidence="1">
    <location>
        <position position="1"/>
    </location>
</feature>
<dbReference type="AlphaFoldDB" id="A0A0C9XF18"/>
<keyword evidence="2" id="KW-1185">Reference proteome</keyword>
<name>A0A0C9XF18_9AGAR</name>